<organism evidence="1 2">
    <name type="scientific">Coniosporium uncinatum</name>
    <dbReference type="NCBI Taxonomy" id="93489"/>
    <lineage>
        <taxon>Eukaryota</taxon>
        <taxon>Fungi</taxon>
        <taxon>Dikarya</taxon>
        <taxon>Ascomycota</taxon>
        <taxon>Pezizomycotina</taxon>
        <taxon>Dothideomycetes</taxon>
        <taxon>Dothideomycetes incertae sedis</taxon>
        <taxon>Coniosporium</taxon>
    </lineage>
</organism>
<protein>
    <submittedName>
        <fullName evidence="1">Uncharacterized protein</fullName>
    </submittedName>
</protein>
<keyword evidence="2" id="KW-1185">Reference proteome</keyword>
<reference evidence="1" key="1">
    <citation type="submission" date="2024-09" db="EMBL/GenBank/DDBJ databases">
        <title>Black Yeasts Isolated from many extreme environments.</title>
        <authorList>
            <person name="Coleine C."/>
            <person name="Stajich J.E."/>
            <person name="Selbmann L."/>
        </authorList>
    </citation>
    <scope>NUCLEOTIDE SEQUENCE</scope>
    <source>
        <strain evidence="1">CCFEE 5737</strain>
    </source>
</reference>
<evidence type="ECO:0000313" key="1">
    <source>
        <dbReference type="EMBL" id="KAK3080475.1"/>
    </source>
</evidence>
<evidence type="ECO:0000313" key="2">
    <source>
        <dbReference type="Proteomes" id="UP001186974"/>
    </source>
</evidence>
<comment type="caution">
    <text evidence="1">The sequence shown here is derived from an EMBL/GenBank/DDBJ whole genome shotgun (WGS) entry which is preliminary data.</text>
</comment>
<accession>A0ACC3DVC2</accession>
<sequence length="191" mass="21860">MSIRQRIKDHFNHSSAASSPPVPTQSKPQHCQRRAVDNLDSEAHRPIPPYWRPDFAPSQPASTNFKHEVGGGGWGNNELQIYTDSPLNSFHTHQSQLLLRAVIDRSSPNPYTSARLTSHQRLSRPRGCLSARLTAPIAEGIWPAFWLLPYDPFKWPEDGEIDVMESWNGDRINHSCLHWGHFNGEDWDKHR</sequence>
<gene>
    <name evidence="1" type="ORF">LTS18_001014</name>
</gene>
<dbReference type="Proteomes" id="UP001186974">
    <property type="component" value="Unassembled WGS sequence"/>
</dbReference>
<dbReference type="EMBL" id="JAWDJW010000548">
    <property type="protein sequence ID" value="KAK3080475.1"/>
    <property type="molecule type" value="Genomic_DNA"/>
</dbReference>
<name>A0ACC3DVC2_9PEZI</name>
<proteinExistence type="predicted"/>
<feature type="non-terminal residue" evidence="1">
    <location>
        <position position="191"/>
    </location>
</feature>